<evidence type="ECO:0008006" key="4">
    <source>
        <dbReference type="Google" id="ProtNLM"/>
    </source>
</evidence>
<dbReference type="RefSeq" id="WP_380097174.1">
    <property type="nucleotide sequence ID" value="NZ_JBHRYD010000010.1"/>
</dbReference>
<evidence type="ECO:0000256" key="1">
    <source>
        <dbReference type="SAM" id="SignalP"/>
    </source>
</evidence>
<feature type="signal peptide" evidence="1">
    <location>
        <begin position="1"/>
        <end position="22"/>
    </location>
</feature>
<keyword evidence="1" id="KW-0732">Signal</keyword>
<dbReference type="Proteomes" id="UP001595613">
    <property type="component" value="Unassembled WGS sequence"/>
</dbReference>
<dbReference type="EMBL" id="JBHRYD010000010">
    <property type="protein sequence ID" value="MFC3705364.1"/>
    <property type="molecule type" value="Genomic_DNA"/>
</dbReference>
<sequence>MNKVLAILVLPVFLGFAGPAAAQSAAQCAAIGDDAERLACYDGLFRDAATSDAVNVKLESEQLIPARPSGRAPATITLSCEASGLRIAFGFAGNTLSSLGNDVGLTLQFDLQRRSRTLPVDAENTAVLIDGTADALAFIDSLAGVTNLTVRVTPASTRTLSARFRVDDFAARAAPVIAACGR</sequence>
<comment type="caution">
    <text evidence="2">The sequence shown here is derived from an EMBL/GenBank/DDBJ whole genome shotgun (WGS) entry which is preliminary data.</text>
</comment>
<name>A0ABV7X487_9HYPH</name>
<feature type="chain" id="PRO_5047224521" description="Type VI secretion system-associated protein TagO" evidence="1">
    <location>
        <begin position="23"/>
        <end position="182"/>
    </location>
</feature>
<accession>A0ABV7X487</accession>
<protein>
    <recommendedName>
        <fullName evidence="4">Type VI secretion system-associated protein TagO</fullName>
    </recommendedName>
</protein>
<proteinExistence type="predicted"/>
<gene>
    <name evidence="2" type="ORF">ACFOOL_11420</name>
</gene>
<organism evidence="2 3">
    <name type="scientific">Devosia honganensis</name>
    <dbReference type="NCBI Taxonomy" id="1610527"/>
    <lineage>
        <taxon>Bacteria</taxon>
        <taxon>Pseudomonadati</taxon>
        <taxon>Pseudomonadota</taxon>
        <taxon>Alphaproteobacteria</taxon>
        <taxon>Hyphomicrobiales</taxon>
        <taxon>Devosiaceae</taxon>
        <taxon>Devosia</taxon>
    </lineage>
</organism>
<evidence type="ECO:0000313" key="3">
    <source>
        <dbReference type="Proteomes" id="UP001595613"/>
    </source>
</evidence>
<evidence type="ECO:0000313" key="2">
    <source>
        <dbReference type="EMBL" id="MFC3705364.1"/>
    </source>
</evidence>
<keyword evidence="3" id="KW-1185">Reference proteome</keyword>
<reference evidence="3" key="1">
    <citation type="journal article" date="2019" name="Int. J. Syst. Evol. Microbiol.">
        <title>The Global Catalogue of Microorganisms (GCM) 10K type strain sequencing project: providing services to taxonomists for standard genome sequencing and annotation.</title>
        <authorList>
            <consortium name="The Broad Institute Genomics Platform"/>
            <consortium name="The Broad Institute Genome Sequencing Center for Infectious Disease"/>
            <person name="Wu L."/>
            <person name="Ma J."/>
        </authorList>
    </citation>
    <scope>NUCLEOTIDE SEQUENCE [LARGE SCALE GENOMIC DNA]</scope>
    <source>
        <strain evidence="3">KCTC 42281</strain>
    </source>
</reference>